<dbReference type="SFLD" id="SFLDG01150">
    <property type="entry name" value="Main.1:_Beta-like"/>
    <property type="match status" value="1"/>
</dbReference>
<dbReference type="RefSeq" id="WP_377239484.1">
    <property type="nucleotide sequence ID" value="NZ_JBHLXP010000001.1"/>
</dbReference>
<name>A0ABV6B7K9_9GAMM</name>
<accession>A0ABV6B7K9</accession>
<feature type="domain" description="GST N-terminal" evidence="2">
    <location>
        <begin position="1"/>
        <end position="80"/>
    </location>
</feature>
<dbReference type="Pfam" id="PF02798">
    <property type="entry name" value="GST_N"/>
    <property type="match status" value="1"/>
</dbReference>
<dbReference type="InterPro" id="IPR004046">
    <property type="entry name" value="GST_C"/>
</dbReference>
<dbReference type="InterPro" id="IPR036282">
    <property type="entry name" value="Glutathione-S-Trfase_C_sf"/>
</dbReference>
<gene>
    <name evidence="4" type="ORF">ACFFJP_00970</name>
</gene>
<dbReference type="InterPro" id="IPR040079">
    <property type="entry name" value="Glutathione_S-Trfase"/>
</dbReference>
<dbReference type="SUPFAM" id="SSF47616">
    <property type="entry name" value="GST C-terminal domain-like"/>
    <property type="match status" value="1"/>
</dbReference>
<dbReference type="SUPFAM" id="SSF52833">
    <property type="entry name" value="Thioredoxin-like"/>
    <property type="match status" value="1"/>
</dbReference>
<dbReference type="SFLD" id="SFLDS00019">
    <property type="entry name" value="Glutathione_Transferase_(cytos"/>
    <property type="match status" value="1"/>
</dbReference>
<organism evidence="4 5">
    <name type="scientific">Rheinheimera tilapiae</name>
    <dbReference type="NCBI Taxonomy" id="875043"/>
    <lineage>
        <taxon>Bacteria</taxon>
        <taxon>Pseudomonadati</taxon>
        <taxon>Pseudomonadota</taxon>
        <taxon>Gammaproteobacteria</taxon>
        <taxon>Chromatiales</taxon>
        <taxon>Chromatiaceae</taxon>
        <taxon>Rheinheimera</taxon>
    </lineage>
</organism>
<comment type="similarity">
    <text evidence="1">Belongs to the GST superfamily.</text>
</comment>
<dbReference type="Pfam" id="PF00043">
    <property type="entry name" value="GST_C"/>
    <property type="match status" value="1"/>
</dbReference>
<dbReference type="Gene3D" id="3.40.30.10">
    <property type="entry name" value="Glutaredoxin"/>
    <property type="match status" value="1"/>
</dbReference>
<dbReference type="Proteomes" id="UP001589813">
    <property type="component" value="Unassembled WGS sequence"/>
</dbReference>
<dbReference type="PROSITE" id="PS50404">
    <property type="entry name" value="GST_NTER"/>
    <property type="match status" value="1"/>
</dbReference>
<evidence type="ECO:0000259" key="2">
    <source>
        <dbReference type="PROSITE" id="PS50404"/>
    </source>
</evidence>
<reference evidence="4 5" key="1">
    <citation type="submission" date="2024-09" db="EMBL/GenBank/DDBJ databases">
        <authorList>
            <person name="Sun Q."/>
            <person name="Mori K."/>
        </authorList>
    </citation>
    <scope>NUCLEOTIDE SEQUENCE [LARGE SCALE GENOMIC DNA]</scope>
    <source>
        <strain evidence="4 5">KCTC 23315</strain>
    </source>
</reference>
<dbReference type="InterPro" id="IPR010987">
    <property type="entry name" value="Glutathione-S-Trfase_C-like"/>
</dbReference>
<sequence>MQLYGKPTSINVRKVLWTLAELDINAELIPCGSGFAPIDTAEFRQLNPNVLVPVLQDGDFVLWESNSICRYLVRKSGHPTLLGSNLQQMAKVEQWMDWQACELNPAWRYAFMALVRQHPDFSDPAAITQSAQQWQQKLQILDAELAKTGAYICGNDFTLADIVLGLSLNRWLQTPLSDRLELPHLAAYQQRLAQRPAAQQFCFNGVA</sequence>
<dbReference type="PANTHER" id="PTHR44051:SF19">
    <property type="entry name" value="DISULFIDE-BOND OXIDOREDUCTASE YFCG"/>
    <property type="match status" value="1"/>
</dbReference>
<evidence type="ECO:0000313" key="4">
    <source>
        <dbReference type="EMBL" id="MFC0046856.1"/>
    </source>
</evidence>
<protein>
    <submittedName>
        <fullName evidence="4">Glutathione S-transferase family protein</fullName>
    </submittedName>
</protein>
<dbReference type="PROSITE" id="PS50405">
    <property type="entry name" value="GST_CTER"/>
    <property type="match status" value="1"/>
</dbReference>
<dbReference type="SFLD" id="SFLDG00358">
    <property type="entry name" value="Main_(cytGST)"/>
    <property type="match status" value="1"/>
</dbReference>
<evidence type="ECO:0000259" key="3">
    <source>
        <dbReference type="PROSITE" id="PS50405"/>
    </source>
</evidence>
<evidence type="ECO:0000313" key="5">
    <source>
        <dbReference type="Proteomes" id="UP001589813"/>
    </source>
</evidence>
<dbReference type="EMBL" id="JBHLXP010000001">
    <property type="protein sequence ID" value="MFC0046856.1"/>
    <property type="molecule type" value="Genomic_DNA"/>
</dbReference>
<dbReference type="InterPro" id="IPR036249">
    <property type="entry name" value="Thioredoxin-like_sf"/>
</dbReference>
<keyword evidence="5" id="KW-1185">Reference proteome</keyword>
<feature type="domain" description="GST C-terminal" evidence="3">
    <location>
        <begin position="85"/>
        <end position="207"/>
    </location>
</feature>
<evidence type="ECO:0000256" key="1">
    <source>
        <dbReference type="RuleBase" id="RU003494"/>
    </source>
</evidence>
<comment type="caution">
    <text evidence="4">The sequence shown here is derived from an EMBL/GenBank/DDBJ whole genome shotgun (WGS) entry which is preliminary data.</text>
</comment>
<dbReference type="Gene3D" id="1.20.1050.10">
    <property type="match status" value="1"/>
</dbReference>
<dbReference type="PANTHER" id="PTHR44051">
    <property type="entry name" value="GLUTATHIONE S-TRANSFERASE-RELATED"/>
    <property type="match status" value="1"/>
</dbReference>
<dbReference type="InterPro" id="IPR004045">
    <property type="entry name" value="Glutathione_S-Trfase_N"/>
</dbReference>
<dbReference type="CDD" id="cd03047">
    <property type="entry name" value="GST_N_2"/>
    <property type="match status" value="1"/>
</dbReference>
<proteinExistence type="inferred from homology"/>